<keyword evidence="2" id="KW-0472">Membrane</keyword>
<evidence type="ECO:0008006" key="5">
    <source>
        <dbReference type="Google" id="ProtNLM"/>
    </source>
</evidence>
<sequence>MTLAVKSADLVGYAGLVRRAAGDCGTARAYLDRSTAIDSSLIGELWDGAVGDHEKRVREARDVLGRFDAILDASVGELKKTAAWYDSIDLTQARKLDATYPGVTPSHVPRPRPSGGTSFRDVSDAGSRLKPPGGADGWLQGHLAELEFAPANKVAGTLLDFGSVSALANEGLKFAFGYDILGNVTNWLMGDWQSYADCADAWDCLGGACSDMAANIRHGNSVLDVTWQGNAADAAWKYFDNSAGKLDATRDAFHDLRDRYLNVARLVFSFAETAKGAIAEICDWGIQVAVSAAASTAVAFSGVGIARSFVGAAFAAERVTAMVKRYRELTEQYDRLMAAVNLAFAAVGGMCALVGDMRKFPVVGKSYDNALL</sequence>
<comment type="caution">
    <text evidence="3">The sequence shown here is derived from an EMBL/GenBank/DDBJ whole genome shotgun (WGS) entry which is preliminary data.</text>
</comment>
<organism evidence="3 4">
    <name type="scientific">Streptomyces kunmingensis</name>
    <dbReference type="NCBI Taxonomy" id="68225"/>
    <lineage>
        <taxon>Bacteria</taxon>
        <taxon>Bacillati</taxon>
        <taxon>Actinomycetota</taxon>
        <taxon>Actinomycetes</taxon>
        <taxon>Kitasatosporales</taxon>
        <taxon>Streptomycetaceae</taxon>
        <taxon>Streptomyces</taxon>
    </lineage>
</organism>
<gene>
    <name evidence="3" type="ORF">OKJ48_17930</name>
</gene>
<keyword evidence="2" id="KW-1133">Transmembrane helix</keyword>
<evidence type="ECO:0000313" key="4">
    <source>
        <dbReference type="Proteomes" id="UP001352223"/>
    </source>
</evidence>
<dbReference type="Proteomes" id="UP001352223">
    <property type="component" value="Unassembled WGS sequence"/>
</dbReference>
<reference evidence="3 4" key="1">
    <citation type="submission" date="2022-10" db="EMBL/GenBank/DDBJ databases">
        <authorList>
            <person name="Xie J."/>
            <person name="Shen N."/>
        </authorList>
    </citation>
    <scope>NUCLEOTIDE SEQUENCE [LARGE SCALE GENOMIC DNA]</scope>
    <source>
        <strain evidence="3 4">DSM 41681</strain>
    </source>
</reference>
<evidence type="ECO:0000313" key="3">
    <source>
        <dbReference type="EMBL" id="MEB3962114.1"/>
    </source>
</evidence>
<protein>
    <recommendedName>
        <fullName evidence="5">WXG100 family type VII secretion target</fullName>
    </recommendedName>
</protein>
<dbReference type="RefSeq" id="WP_324769549.1">
    <property type="nucleotide sequence ID" value="NZ_BAAATS010000019.1"/>
</dbReference>
<evidence type="ECO:0000256" key="2">
    <source>
        <dbReference type="SAM" id="Phobius"/>
    </source>
</evidence>
<name>A0ABU6CBN4_9ACTN</name>
<feature type="transmembrane region" description="Helical" evidence="2">
    <location>
        <begin position="336"/>
        <end position="355"/>
    </location>
</feature>
<accession>A0ABU6CBN4</accession>
<feature type="transmembrane region" description="Helical" evidence="2">
    <location>
        <begin position="297"/>
        <end position="316"/>
    </location>
</feature>
<proteinExistence type="predicted"/>
<evidence type="ECO:0000256" key="1">
    <source>
        <dbReference type="SAM" id="MobiDB-lite"/>
    </source>
</evidence>
<keyword evidence="4" id="KW-1185">Reference proteome</keyword>
<feature type="region of interest" description="Disordered" evidence="1">
    <location>
        <begin position="101"/>
        <end position="126"/>
    </location>
</feature>
<keyword evidence="2" id="KW-0812">Transmembrane</keyword>
<dbReference type="EMBL" id="JAOZYB010000124">
    <property type="protein sequence ID" value="MEB3962114.1"/>
    <property type="molecule type" value="Genomic_DNA"/>
</dbReference>